<reference evidence="2" key="1">
    <citation type="journal article" date="2019" name="Int. J. Syst. Evol. Microbiol.">
        <title>The Global Catalogue of Microorganisms (GCM) 10K type strain sequencing project: providing services to taxonomists for standard genome sequencing and annotation.</title>
        <authorList>
            <consortium name="The Broad Institute Genomics Platform"/>
            <consortium name="The Broad Institute Genome Sequencing Center for Infectious Disease"/>
            <person name="Wu L."/>
            <person name="Ma J."/>
        </authorList>
    </citation>
    <scope>NUCLEOTIDE SEQUENCE [LARGE SCALE GENOMIC DNA]</scope>
    <source>
        <strain evidence="2">KCTC 33576</strain>
    </source>
</reference>
<organism evidence="1 2">
    <name type="scientific">Populibacterium corticicola</name>
    <dbReference type="NCBI Taxonomy" id="1812826"/>
    <lineage>
        <taxon>Bacteria</taxon>
        <taxon>Bacillati</taxon>
        <taxon>Actinomycetota</taxon>
        <taxon>Actinomycetes</taxon>
        <taxon>Micrococcales</taxon>
        <taxon>Jonesiaceae</taxon>
        <taxon>Populibacterium</taxon>
    </lineage>
</organism>
<evidence type="ECO:0000313" key="1">
    <source>
        <dbReference type="EMBL" id="MFD2841777.1"/>
    </source>
</evidence>
<dbReference type="EMBL" id="JBHUOP010000009">
    <property type="protein sequence ID" value="MFD2841777.1"/>
    <property type="molecule type" value="Genomic_DNA"/>
</dbReference>
<protein>
    <recommendedName>
        <fullName evidence="3">SseB protein N-terminal domain-containing protein</fullName>
    </recommendedName>
</protein>
<evidence type="ECO:0000313" key="2">
    <source>
        <dbReference type="Proteomes" id="UP001597391"/>
    </source>
</evidence>
<accession>A0ABW5XI22</accession>
<dbReference type="RefSeq" id="WP_377468139.1">
    <property type="nucleotide sequence ID" value="NZ_JBHUOP010000009.1"/>
</dbReference>
<comment type="caution">
    <text evidence="1">The sequence shown here is derived from an EMBL/GenBank/DDBJ whole genome shotgun (WGS) entry which is preliminary data.</text>
</comment>
<dbReference type="Proteomes" id="UP001597391">
    <property type="component" value="Unassembled WGS sequence"/>
</dbReference>
<gene>
    <name evidence="1" type="ORF">ACFSYH_14545</name>
</gene>
<proteinExistence type="predicted"/>
<evidence type="ECO:0008006" key="3">
    <source>
        <dbReference type="Google" id="ProtNLM"/>
    </source>
</evidence>
<name>A0ABW5XI22_9MICO</name>
<sequence>MALEAETSAHAQMIDSLAHTARSATAEETKNEHWRDLWREVLPLERWYFIKDDSEEVTPIYLKDDNNVILPVFTDVERALEYSEDFGGRDRVYASAPGGLLSNAHALEKAGVNLIVFNPRQEPFAVTPSTLKQLAEGFISSGEGQIVGVNAQPAPEHELDELAYRSRKNVDDVNAKAQLWLTTMLLPHWYFVPVGEGEETRPFAVKDEGGARVLAFTSPKRAGEYAEMRALGKLEAVIQMTPQESVDAFTMEGSAAVSIQFDPQHGSYYSSIEQLQGMLEASLAIAAQHKSSR</sequence>
<keyword evidence="2" id="KW-1185">Reference proteome</keyword>